<proteinExistence type="predicted"/>
<evidence type="ECO:0000313" key="1">
    <source>
        <dbReference type="EMBL" id="UNH61142.1"/>
    </source>
</evidence>
<reference evidence="1" key="1">
    <citation type="submission" date="2021-11" db="EMBL/GenBank/DDBJ databases">
        <authorList>
            <person name="Rong C."/>
            <person name="Yang Y."/>
            <person name="Li S."/>
            <person name="Zhou K."/>
            <person name="Xu Y."/>
            <person name="Zhang R."/>
            <person name="Zhang Y."/>
        </authorList>
    </citation>
    <scope>NUCLEOTIDE SEQUENCE</scope>
</reference>
<gene>
    <name evidence="1" type="ORF">SSZBM1_25</name>
</gene>
<protein>
    <submittedName>
        <fullName evidence="1">Uncharacterized protein</fullName>
    </submittedName>
</protein>
<accession>A0AC61TSC7</accession>
<dbReference type="Proteomes" id="UP000829362">
    <property type="component" value="Segment"/>
</dbReference>
<sequence length="86" mass="9742">MSTGIDVASGKCYTLVEAKRLVEQLFVVAERIDTNDRVKSLLRQLYGELEFRHDVLRSPELQVVATSKPGDSIPSNYTENGHYDRD</sequence>
<evidence type="ECO:0000313" key="2">
    <source>
        <dbReference type="Proteomes" id="UP000829362"/>
    </source>
</evidence>
<organism evidence="1 2">
    <name type="scientific">Synechococcus phage S-SZBM1</name>
    <dbReference type="NCBI Taxonomy" id="2926475"/>
    <lineage>
        <taxon>Viruses</taxon>
        <taxon>Duplodnaviria</taxon>
        <taxon>Heunggongvirae</taxon>
        <taxon>Uroviricota</taxon>
        <taxon>Caudoviricetes</taxon>
        <taxon>Pantevenvirales</taxon>
        <taxon>Kyanoviridae</taxon>
        <taxon>Shenzhenivirus</taxon>
        <taxon>Shenzhenivirus sszbm1</taxon>
    </lineage>
</organism>
<name>A0AC61TSC7_9CAUD</name>
<keyword evidence="2" id="KW-1185">Reference proteome</keyword>
<dbReference type="EMBL" id="OL473597">
    <property type="protein sequence ID" value="UNH61142.1"/>
    <property type="molecule type" value="Genomic_DNA"/>
</dbReference>